<dbReference type="Proteomes" id="UP000813462">
    <property type="component" value="Unassembled WGS sequence"/>
</dbReference>
<feature type="chain" id="PRO_5037517601" description="non-specific serine/threonine protein kinase" evidence="8">
    <location>
        <begin position="32"/>
        <end position="395"/>
    </location>
</feature>
<feature type="region of interest" description="Disordered" evidence="7">
    <location>
        <begin position="368"/>
        <end position="395"/>
    </location>
</feature>
<evidence type="ECO:0000256" key="8">
    <source>
        <dbReference type="SAM" id="SignalP"/>
    </source>
</evidence>
<name>A0A978U8J3_ZIZJJ</name>
<protein>
    <recommendedName>
        <fullName evidence="2">non-specific serine/threonine protein kinase</fullName>
        <ecNumber evidence="2">2.7.11.1</ecNumber>
    </recommendedName>
</protein>
<evidence type="ECO:0000259" key="9">
    <source>
        <dbReference type="Pfam" id="PF13947"/>
    </source>
</evidence>
<sequence length="395" mass="43467">MNSRLSSSTPFLLLLQFSLLLFSIKFPPCWSLDSFSSCSKPFNCGNITNIDYPFWGDDRVEACGHPDLHLKCDENKTTTIKIKDVVYEVLKIDQNTQILQIKRDDFFESKGLCSPKYPNTTFDSQLFEYAPGFAEITINYDCPALKGVPGYFSCPDWSTYKDVFIQVASETHPGCSSNLQVGIGVNYFGDFWSMEEALIREGFGVKYKVDTLLCKEGCTGSGGVCVHDVDSNKPTCHCPDGNSRESPCPPQRPPSAQLKDFGGVTIHYDCPSSLKGKLGYFPCPDGSTHENGFIGDNTGCNSSLKIGIGRSYFVDIGNFSIMEEALIREGFRVKYKVNTSLCNGCTKSGGVCGYDWNSNQPTCYGGSSRQSPFPLPSPPRPQIKGTSKGCSLKNI</sequence>
<proteinExistence type="predicted"/>
<dbReference type="InterPro" id="IPR032872">
    <property type="entry name" value="WAK_assoc_C"/>
</dbReference>
<feature type="domain" description="Wall-associated receptor kinase C-terminal" evidence="10">
    <location>
        <begin position="196"/>
        <end position="241"/>
    </location>
</feature>
<dbReference type="EC" id="2.7.11.1" evidence="2"/>
<dbReference type="Pfam" id="PF14380">
    <property type="entry name" value="WAK_assoc"/>
    <property type="match status" value="2"/>
</dbReference>
<accession>A0A978U8J3</accession>
<evidence type="ECO:0000256" key="1">
    <source>
        <dbReference type="ARBA" id="ARBA00004167"/>
    </source>
</evidence>
<reference evidence="11" key="1">
    <citation type="journal article" date="2021" name="Front. Plant Sci.">
        <title>Chromosome-Scale Genome Assembly for Chinese Sour Jujube and Insights Into Its Genome Evolution and Domestication Signature.</title>
        <authorList>
            <person name="Shen L.-Y."/>
            <person name="Luo H."/>
            <person name="Wang X.-L."/>
            <person name="Wang X.-M."/>
            <person name="Qiu X.-J."/>
            <person name="Liu H."/>
            <person name="Zhou S.-S."/>
            <person name="Jia K.-H."/>
            <person name="Nie S."/>
            <person name="Bao Y.-T."/>
            <person name="Zhang R.-G."/>
            <person name="Yun Q.-Z."/>
            <person name="Chai Y.-H."/>
            <person name="Lu J.-Y."/>
            <person name="Li Y."/>
            <person name="Zhao S.-W."/>
            <person name="Mao J.-F."/>
            <person name="Jia S.-G."/>
            <person name="Mao Y.-M."/>
        </authorList>
    </citation>
    <scope>NUCLEOTIDE SEQUENCE</scope>
    <source>
        <strain evidence="11">AT0</strain>
        <tissue evidence="11">Leaf</tissue>
    </source>
</reference>
<dbReference type="GO" id="GO:0004674">
    <property type="term" value="F:protein serine/threonine kinase activity"/>
    <property type="evidence" value="ECO:0007669"/>
    <property type="project" value="UniProtKB-EC"/>
</dbReference>
<evidence type="ECO:0000256" key="6">
    <source>
        <dbReference type="ARBA" id="ARBA00048679"/>
    </source>
</evidence>
<evidence type="ECO:0000256" key="2">
    <source>
        <dbReference type="ARBA" id="ARBA00012513"/>
    </source>
</evidence>
<evidence type="ECO:0000256" key="5">
    <source>
        <dbReference type="ARBA" id="ARBA00047899"/>
    </source>
</evidence>
<evidence type="ECO:0000313" key="11">
    <source>
        <dbReference type="EMBL" id="KAH7510777.1"/>
    </source>
</evidence>
<dbReference type="PANTHER" id="PTHR33138:SF11">
    <property type="entry name" value="KINASE-LIKE PROTEIN"/>
    <property type="match status" value="1"/>
</dbReference>
<dbReference type="InterPro" id="IPR025287">
    <property type="entry name" value="WAK_GUB"/>
</dbReference>
<comment type="catalytic activity">
    <reaction evidence="6">
        <text>L-seryl-[protein] + ATP = O-phospho-L-seryl-[protein] + ADP + H(+)</text>
        <dbReference type="Rhea" id="RHEA:17989"/>
        <dbReference type="Rhea" id="RHEA-COMP:9863"/>
        <dbReference type="Rhea" id="RHEA-COMP:11604"/>
        <dbReference type="ChEBI" id="CHEBI:15378"/>
        <dbReference type="ChEBI" id="CHEBI:29999"/>
        <dbReference type="ChEBI" id="CHEBI:30616"/>
        <dbReference type="ChEBI" id="CHEBI:83421"/>
        <dbReference type="ChEBI" id="CHEBI:456216"/>
        <dbReference type="EC" id="2.7.11.1"/>
    </reaction>
</comment>
<feature type="compositionally biased region" description="Polar residues" evidence="7">
    <location>
        <begin position="384"/>
        <end position="395"/>
    </location>
</feature>
<comment type="catalytic activity">
    <reaction evidence="5">
        <text>L-threonyl-[protein] + ATP = O-phospho-L-threonyl-[protein] + ADP + H(+)</text>
        <dbReference type="Rhea" id="RHEA:46608"/>
        <dbReference type="Rhea" id="RHEA-COMP:11060"/>
        <dbReference type="Rhea" id="RHEA-COMP:11605"/>
        <dbReference type="ChEBI" id="CHEBI:15378"/>
        <dbReference type="ChEBI" id="CHEBI:30013"/>
        <dbReference type="ChEBI" id="CHEBI:30616"/>
        <dbReference type="ChEBI" id="CHEBI:61977"/>
        <dbReference type="ChEBI" id="CHEBI:456216"/>
        <dbReference type="EC" id="2.7.11.1"/>
    </reaction>
</comment>
<keyword evidence="3 8" id="KW-0732">Signal</keyword>
<comment type="caution">
    <text evidence="11">The sequence shown here is derived from an EMBL/GenBank/DDBJ whole genome shotgun (WGS) entry which is preliminary data.</text>
</comment>
<dbReference type="AlphaFoldDB" id="A0A978U8J3"/>
<evidence type="ECO:0000256" key="7">
    <source>
        <dbReference type="SAM" id="MobiDB-lite"/>
    </source>
</evidence>
<keyword evidence="4" id="KW-0325">Glycoprotein</keyword>
<evidence type="ECO:0000256" key="3">
    <source>
        <dbReference type="ARBA" id="ARBA00022729"/>
    </source>
</evidence>
<feature type="domain" description="Wall-associated receptor kinase C-terminal" evidence="10">
    <location>
        <begin position="298"/>
        <end position="364"/>
    </location>
</feature>
<dbReference type="PANTHER" id="PTHR33138">
    <property type="entry name" value="OS01G0690200 PROTEIN"/>
    <property type="match status" value="1"/>
</dbReference>
<feature type="domain" description="Wall-associated receptor kinase galacturonan-binding" evidence="9">
    <location>
        <begin position="38"/>
        <end position="102"/>
    </location>
</feature>
<dbReference type="EMBL" id="JAEACU010000358">
    <property type="protein sequence ID" value="KAH7510777.1"/>
    <property type="molecule type" value="Genomic_DNA"/>
</dbReference>
<organism evidence="11 12">
    <name type="scientific">Ziziphus jujuba var. spinosa</name>
    <dbReference type="NCBI Taxonomy" id="714518"/>
    <lineage>
        <taxon>Eukaryota</taxon>
        <taxon>Viridiplantae</taxon>
        <taxon>Streptophyta</taxon>
        <taxon>Embryophyta</taxon>
        <taxon>Tracheophyta</taxon>
        <taxon>Spermatophyta</taxon>
        <taxon>Magnoliopsida</taxon>
        <taxon>eudicotyledons</taxon>
        <taxon>Gunneridae</taxon>
        <taxon>Pentapetalae</taxon>
        <taxon>rosids</taxon>
        <taxon>fabids</taxon>
        <taxon>Rosales</taxon>
        <taxon>Rhamnaceae</taxon>
        <taxon>Paliureae</taxon>
        <taxon>Ziziphus</taxon>
    </lineage>
</organism>
<evidence type="ECO:0000256" key="4">
    <source>
        <dbReference type="ARBA" id="ARBA00023180"/>
    </source>
</evidence>
<dbReference type="GO" id="GO:0030247">
    <property type="term" value="F:polysaccharide binding"/>
    <property type="evidence" value="ECO:0007669"/>
    <property type="project" value="InterPro"/>
</dbReference>
<evidence type="ECO:0000313" key="12">
    <source>
        <dbReference type="Proteomes" id="UP000813462"/>
    </source>
</evidence>
<gene>
    <name evidence="11" type="ORF">FEM48_ZijujUnG0089700</name>
</gene>
<feature type="signal peptide" evidence="8">
    <location>
        <begin position="1"/>
        <end position="31"/>
    </location>
</feature>
<dbReference type="Pfam" id="PF13947">
    <property type="entry name" value="GUB_WAK_bind"/>
    <property type="match status" value="1"/>
</dbReference>
<dbReference type="GO" id="GO:0016020">
    <property type="term" value="C:membrane"/>
    <property type="evidence" value="ECO:0007669"/>
    <property type="project" value="UniProtKB-SubCell"/>
</dbReference>
<comment type="subcellular location">
    <subcellularLocation>
        <location evidence="1">Membrane</location>
        <topology evidence="1">Single-pass membrane protein</topology>
    </subcellularLocation>
</comment>
<evidence type="ECO:0000259" key="10">
    <source>
        <dbReference type="Pfam" id="PF14380"/>
    </source>
</evidence>